<name>A0A9X2D4Z7_9ACTN</name>
<evidence type="ECO:0000259" key="9">
    <source>
        <dbReference type="SMART" id="SM00904"/>
    </source>
</evidence>
<proteinExistence type="predicted"/>
<evidence type="ECO:0000256" key="1">
    <source>
        <dbReference type="ARBA" id="ARBA00012105"/>
    </source>
</evidence>
<dbReference type="InterPro" id="IPR023465">
    <property type="entry name" value="Riboflavin_kinase_dom_sf"/>
</dbReference>
<evidence type="ECO:0000256" key="5">
    <source>
        <dbReference type="ARBA" id="ARBA00022741"/>
    </source>
</evidence>
<dbReference type="GO" id="GO:0008531">
    <property type="term" value="F:riboflavin kinase activity"/>
    <property type="evidence" value="ECO:0007669"/>
    <property type="project" value="UniProtKB-EC"/>
</dbReference>
<evidence type="ECO:0000256" key="8">
    <source>
        <dbReference type="SAM" id="MobiDB-lite"/>
    </source>
</evidence>
<evidence type="ECO:0000313" key="11">
    <source>
        <dbReference type="Proteomes" id="UP001139485"/>
    </source>
</evidence>
<evidence type="ECO:0000256" key="6">
    <source>
        <dbReference type="ARBA" id="ARBA00022840"/>
    </source>
</evidence>
<comment type="caution">
    <text evidence="10">The sequence shown here is derived from an EMBL/GenBank/DDBJ whole genome shotgun (WGS) entry which is preliminary data.</text>
</comment>
<dbReference type="AlphaFoldDB" id="A0A9X2D4Z7"/>
<dbReference type="SUPFAM" id="SSF82114">
    <property type="entry name" value="Riboflavin kinase-like"/>
    <property type="match status" value="1"/>
</dbReference>
<sequence>MTTLAAPVELSAPAFPSAVHGPLVGVVERGDQRGRELGFPTANVGVPLDGVRDGVWTATVVIACGTEQRVCVAAVSVGRRPTYYRRHGERLLEAHLVDFDGDLYGSRVVVRLHRLLRGQRRFKGSAELVAQMTADVESTRAWAVEAGLGDLLTQAPAHPPRHVRATRGRGASGTVTAARAGRARQRIVAIAQALGDLGPERADHESIARATGIPLPYLRWAYPSLADLHAVRGD</sequence>
<comment type="catalytic activity">
    <reaction evidence="7">
        <text>riboflavin + ATP = FMN + ADP + H(+)</text>
        <dbReference type="Rhea" id="RHEA:14357"/>
        <dbReference type="ChEBI" id="CHEBI:15378"/>
        <dbReference type="ChEBI" id="CHEBI:30616"/>
        <dbReference type="ChEBI" id="CHEBI:57986"/>
        <dbReference type="ChEBI" id="CHEBI:58210"/>
        <dbReference type="ChEBI" id="CHEBI:456216"/>
        <dbReference type="EC" id="2.7.1.26"/>
    </reaction>
</comment>
<keyword evidence="10" id="KW-0418">Kinase</keyword>
<dbReference type="Pfam" id="PF01687">
    <property type="entry name" value="Flavokinase"/>
    <property type="match status" value="1"/>
</dbReference>
<dbReference type="RefSeq" id="WP_250052729.1">
    <property type="nucleotide sequence ID" value="NZ_JAMJPH010000006.1"/>
</dbReference>
<keyword evidence="4" id="KW-0808">Transferase</keyword>
<dbReference type="InterPro" id="IPR015865">
    <property type="entry name" value="Riboflavin_kinase_bac/euk"/>
</dbReference>
<dbReference type="PANTHER" id="PTHR22749">
    <property type="entry name" value="RIBOFLAVIN KINASE/FMN ADENYLYLTRANSFERASE"/>
    <property type="match status" value="1"/>
</dbReference>
<dbReference type="Gene3D" id="2.40.30.30">
    <property type="entry name" value="Riboflavin kinase-like"/>
    <property type="match status" value="1"/>
</dbReference>
<reference evidence="10" key="1">
    <citation type="submission" date="2022-05" db="EMBL/GenBank/DDBJ databases">
        <authorList>
            <person name="Tuo L."/>
        </authorList>
    </citation>
    <scope>NUCLEOTIDE SEQUENCE</scope>
    <source>
        <strain evidence="10">BSK12Z-4</strain>
    </source>
</reference>
<dbReference type="InterPro" id="IPR023468">
    <property type="entry name" value="Riboflavin_kinase"/>
</dbReference>
<evidence type="ECO:0000256" key="7">
    <source>
        <dbReference type="ARBA" id="ARBA00047880"/>
    </source>
</evidence>
<keyword evidence="6" id="KW-0067">ATP-binding</keyword>
<evidence type="ECO:0000256" key="4">
    <source>
        <dbReference type="ARBA" id="ARBA00022679"/>
    </source>
</evidence>
<keyword evidence="3" id="KW-0288">FMN</keyword>
<evidence type="ECO:0000256" key="2">
    <source>
        <dbReference type="ARBA" id="ARBA00022630"/>
    </source>
</evidence>
<accession>A0A9X2D4Z7</accession>
<evidence type="ECO:0000256" key="3">
    <source>
        <dbReference type="ARBA" id="ARBA00022643"/>
    </source>
</evidence>
<organism evidence="10 11">
    <name type="scientific">Nocardioides bruguierae</name>
    <dbReference type="NCBI Taxonomy" id="2945102"/>
    <lineage>
        <taxon>Bacteria</taxon>
        <taxon>Bacillati</taxon>
        <taxon>Actinomycetota</taxon>
        <taxon>Actinomycetes</taxon>
        <taxon>Propionibacteriales</taxon>
        <taxon>Nocardioidaceae</taxon>
        <taxon>Nocardioides</taxon>
    </lineage>
</organism>
<dbReference type="Proteomes" id="UP001139485">
    <property type="component" value="Unassembled WGS sequence"/>
</dbReference>
<feature type="domain" description="Riboflavin kinase" evidence="9">
    <location>
        <begin position="23"/>
        <end position="144"/>
    </location>
</feature>
<protein>
    <recommendedName>
        <fullName evidence="1">riboflavin kinase</fullName>
        <ecNumber evidence="1">2.7.1.26</ecNumber>
    </recommendedName>
</protein>
<dbReference type="EMBL" id="JAMOIL010000002">
    <property type="protein sequence ID" value="MCM0619246.1"/>
    <property type="molecule type" value="Genomic_DNA"/>
</dbReference>
<dbReference type="EC" id="2.7.1.26" evidence="1"/>
<feature type="region of interest" description="Disordered" evidence="8">
    <location>
        <begin position="156"/>
        <end position="176"/>
    </location>
</feature>
<dbReference type="SMART" id="SM00904">
    <property type="entry name" value="Flavokinase"/>
    <property type="match status" value="1"/>
</dbReference>
<keyword evidence="2" id="KW-0285">Flavoprotein</keyword>
<dbReference type="GO" id="GO:0009231">
    <property type="term" value="P:riboflavin biosynthetic process"/>
    <property type="evidence" value="ECO:0007669"/>
    <property type="project" value="InterPro"/>
</dbReference>
<dbReference type="GO" id="GO:0005524">
    <property type="term" value="F:ATP binding"/>
    <property type="evidence" value="ECO:0007669"/>
    <property type="project" value="UniProtKB-KW"/>
</dbReference>
<gene>
    <name evidence="10" type="ORF">M8330_02910</name>
</gene>
<dbReference type="PANTHER" id="PTHR22749:SF6">
    <property type="entry name" value="RIBOFLAVIN KINASE"/>
    <property type="match status" value="1"/>
</dbReference>
<dbReference type="GO" id="GO:0009398">
    <property type="term" value="P:FMN biosynthetic process"/>
    <property type="evidence" value="ECO:0007669"/>
    <property type="project" value="TreeGrafter"/>
</dbReference>
<keyword evidence="11" id="KW-1185">Reference proteome</keyword>
<evidence type="ECO:0000313" key="10">
    <source>
        <dbReference type="EMBL" id="MCM0619246.1"/>
    </source>
</evidence>
<keyword evidence="5" id="KW-0547">Nucleotide-binding</keyword>